<keyword evidence="3" id="KW-1185">Reference proteome</keyword>
<sequence>MVAASSASNDNKAATNTIFGPERLILLHSPDPIDLGLRLEYSPTDGRVRIVYIEEDDNNNDHVINNGVVEGAVHNGDIVVEAAGVNMRKPISDHMWKLTEGLMKVAPRPIEIIVANMKETTEDDIGAGTTANVVASEMDPDGMASVYGASVYGTYYQLEMGENARTTDAMLHHLPGEYSTDEEEDDGDEQLYPEVIHNPFEDVDRFGTERRIIFHTQALGVKLHRSASEGIVHILTVTPYKPFGGGDDDNNMEMETPVREGPDNGYLEAGDTIFEVGGVDLRGKVIGKLEWADMVHFIKHVHRPLDMVVAKDKLFTLERAGVTKDVADDLSNAEVEEVNGRVVGDVEDKEDNGEHRDDPETNNENHGYSHMLDNTCFNIAVDDICNLPCGGGKSSTIPSSPTRADNSWIKPETKVHPWNKKADDNDDDMESVIAVSLVNKKYEPSITSIIDEDEQNAVSPNNDNDTKADSRPTTMQFFSQTGPNGNPNPVHTSSPVVPVSPVTTTVAVAPSANPVVESEVAEKKLTVSQLREMFSPIQSVAPGGITLNADTNEDVIGSPILKPNARATSEQEQANRVQLNGLFSPIVTEDTTPTPPKEDAADVIEEILKFDAIRNAPAPDSPGDWSTKSPLSDKSIGSPVAESGVADVIMSEARNDITMEDTTQSMMHDVKDVSPPAMNSNIDMEQATESNKDERPSNVAKEVSSPDDNCGDAAESMMQDESLVKDISPPPMHTNTGKKEVAPVPIIAQAPSSDAKSEPRPHMPFYARTHPKGKSSVVQQTSPVRASPIARTTVPPENRIQAPSPEPSSPHPNDETNDSSFHSTVLHDLKDEFHSRDKALHSPECRDDRAEEAPSKTKHGVESLTRNQLHPEWVVHQHQERHDLSPTGSTVSVEDKTTSAKKSSADATFFSERFFHTMDAADSPFVGNIKFATPNQRVPASALFSEAFLVQKPGTPGTTSNTVNNEPINVRWVQTDSPLFVTKKQIDEHVDDGVVKKDNVGTLPSSSYHETRPSSRTQPPSNTDDDLLPNPDVKRFNNLTAFDMTNLEGGLSLIDCDPESESPSFELNDTIVYADSTEEAQKQCCTMSNLCGSDTMFEGLVQNCIDIDSHRQMKERVNKIPSPRRKNLLERIRNKKKKNKLDNMKNEYGNLGDDCEENIEDSNGRQKEEKMKRIRKAKVQLTFQNMRGQTMASATQFALLMDDEISF</sequence>
<feature type="region of interest" description="Disordered" evidence="1">
    <location>
        <begin position="836"/>
        <end position="867"/>
    </location>
</feature>
<proteinExistence type="predicted"/>
<feature type="region of interest" description="Disordered" evidence="1">
    <location>
        <begin position="341"/>
        <end position="367"/>
    </location>
</feature>
<feature type="compositionally biased region" description="Low complexity" evidence="1">
    <location>
        <begin position="487"/>
        <end position="497"/>
    </location>
</feature>
<feature type="region of interest" description="Disordered" evidence="1">
    <location>
        <begin position="879"/>
        <end position="898"/>
    </location>
</feature>
<feature type="region of interest" description="Disordered" evidence="1">
    <location>
        <begin position="614"/>
        <end position="640"/>
    </location>
</feature>
<organism evidence="2 3">
    <name type="scientific">Discostella pseudostelligera</name>
    <dbReference type="NCBI Taxonomy" id="259834"/>
    <lineage>
        <taxon>Eukaryota</taxon>
        <taxon>Sar</taxon>
        <taxon>Stramenopiles</taxon>
        <taxon>Ochrophyta</taxon>
        <taxon>Bacillariophyta</taxon>
        <taxon>Coscinodiscophyceae</taxon>
        <taxon>Thalassiosirophycidae</taxon>
        <taxon>Stephanodiscales</taxon>
        <taxon>Stephanodiscaceae</taxon>
        <taxon>Discostella</taxon>
    </lineage>
</organism>
<evidence type="ECO:0000256" key="1">
    <source>
        <dbReference type="SAM" id="MobiDB-lite"/>
    </source>
</evidence>
<comment type="caution">
    <text evidence="2">The sequence shown here is derived from an EMBL/GenBank/DDBJ whole genome shotgun (WGS) entry which is preliminary data.</text>
</comment>
<feature type="region of interest" description="Disordered" evidence="1">
    <location>
        <begin position="450"/>
        <end position="497"/>
    </location>
</feature>
<feature type="region of interest" description="Disordered" evidence="1">
    <location>
        <begin position="992"/>
        <end position="1032"/>
    </location>
</feature>
<dbReference type="EMBL" id="JALLBG020000232">
    <property type="protein sequence ID" value="KAL3758397.1"/>
    <property type="molecule type" value="Genomic_DNA"/>
</dbReference>
<protein>
    <recommendedName>
        <fullName evidence="4">PDZ domain-containing protein</fullName>
    </recommendedName>
</protein>
<evidence type="ECO:0000313" key="3">
    <source>
        <dbReference type="Proteomes" id="UP001530293"/>
    </source>
</evidence>
<feature type="region of interest" description="Disordered" evidence="1">
    <location>
        <begin position="685"/>
        <end position="719"/>
    </location>
</feature>
<feature type="region of interest" description="Disordered" evidence="1">
    <location>
        <begin position="750"/>
        <end position="821"/>
    </location>
</feature>
<dbReference type="Proteomes" id="UP001530293">
    <property type="component" value="Unassembled WGS sequence"/>
</dbReference>
<reference evidence="2 3" key="1">
    <citation type="submission" date="2024-10" db="EMBL/GenBank/DDBJ databases">
        <title>Updated reference genomes for cyclostephanoid diatoms.</title>
        <authorList>
            <person name="Roberts W.R."/>
            <person name="Alverson A.J."/>
        </authorList>
    </citation>
    <scope>NUCLEOTIDE SEQUENCE [LARGE SCALE GENOMIC DNA]</scope>
    <source>
        <strain evidence="2 3">AJA232-27</strain>
    </source>
</reference>
<evidence type="ECO:0008006" key="4">
    <source>
        <dbReference type="Google" id="ProtNLM"/>
    </source>
</evidence>
<feature type="compositionally biased region" description="Polar residues" evidence="1">
    <location>
        <begin position="471"/>
        <end position="485"/>
    </location>
</feature>
<dbReference type="AlphaFoldDB" id="A0ABD3M407"/>
<accession>A0ABD3M407</accession>
<feature type="region of interest" description="Disordered" evidence="1">
    <location>
        <begin position="725"/>
        <end position="744"/>
    </location>
</feature>
<feature type="compositionally biased region" description="Polar residues" evidence="1">
    <location>
        <begin position="1002"/>
        <end position="1022"/>
    </location>
</feature>
<name>A0ABD3M407_9STRA</name>
<gene>
    <name evidence="2" type="ORF">ACHAWU_001180</name>
</gene>
<evidence type="ECO:0000313" key="2">
    <source>
        <dbReference type="EMBL" id="KAL3758397.1"/>
    </source>
</evidence>
<feature type="compositionally biased region" description="Basic and acidic residues" evidence="1">
    <location>
        <begin position="836"/>
        <end position="861"/>
    </location>
</feature>